<keyword evidence="13 19" id="KW-0472">Membrane</keyword>
<dbReference type="EMBL" id="FOBO01000004">
    <property type="protein sequence ID" value="SEM38506.1"/>
    <property type="molecule type" value="Genomic_DNA"/>
</dbReference>
<evidence type="ECO:0000313" key="21">
    <source>
        <dbReference type="Proteomes" id="UP000182160"/>
    </source>
</evidence>
<dbReference type="GO" id="GO:0009236">
    <property type="term" value="P:cobalamin biosynthetic process"/>
    <property type="evidence" value="ECO:0007669"/>
    <property type="project" value="UniProtKB-UniRule"/>
</dbReference>
<evidence type="ECO:0000256" key="18">
    <source>
        <dbReference type="ARBA" id="ARBA00049504"/>
    </source>
</evidence>
<comment type="catalytic activity">
    <reaction evidence="18 19">
        <text>alpha-ribazole 5'-phosphate + adenosylcob(III)inamide-GDP = adenosylcob(III)alamin 5'-phosphate + GMP + H(+)</text>
        <dbReference type="Rhea" id="RHEA:23560"/>
        <dbReference type="ChEBI" id="CHEBI:15378"/>
        <dbReference type="ChEBI" id="CHEBI:57918"/>
        <dbReference type="ChEBI" id="CHEBI:58115"/>
        <dbReference type="ChEBI" id="CHEBI:60487"/>
        <dbReference type="ChEBI" id="CHEBI:60493"/>
        <dbReference type="EC" id="2.7.8.26"/>
    </reaction>
</comment>
<organism evidence="20 21">
    <name type="scientific">Roseovarius tolerans</name>
    <dbReference type="NCBI Taxonomy" id="74031"/>
    <lineage>
        <taxon>Bacteria</taxon>
        <taxon>Pseudomonadati</taxon>
        <taxon>Pseudomonadota</taxon>
        <taxon>Alphaproteobacteria</taxon>
        <taxon>Rhodobacterales</taxon>
        <taxon>Roseobacteraceae</taxon>
        <taxon>Roseovarius</taxon>
    </lineage>
</organism>
<evidence type="ECO:0000256" key="7">
    <source>
        <dbReference type="ARBA" id="ARBA00022475"/>
    </source>
</evidence>
<evidence type="ECO:0000256" key="3">
    <source>
        <dbReference type="ARBA" id="ARBA00004663"/>
    </source>
</evidence>
<keyword evidence="8 19" id="KW-0169">Cobalamin biosynthesis</keyword>
<dbReference type="GO" id="GO:0051073">
    <property type="term" value="F:adenosylcobinamide-GDP ribazoletransferase activity"/>
    <property type="evidence" value="ECO:0007669"/>
    <property type="project" value="UniProtKB-UniRule"/>
</dbReference>
<evidence type="ECO:0000256" key="5">
    <source>
        <dbReference type="ARBA" id="ARBA00013200"/>
    </source>
</evidence>
<dbReference type="PANTHER" id="PTHR34148">
    <property type="entry name" value="ADENOSYLCOBINAMIDE-GDP RIBAZOLETRANSFERASE"/>
    <property type="match status" value="1"/>
</dbReference>
<keyword evidence="10 19" id="KW-0812">Transmembrane</keyword>
<dbReference type="GO" id="GO:0005886">
    <property type="term" value="C:plasma membrane"/>
    <property type="evidence" value="ECO:0007669"/>
    <property type="project" value="UniProtKB-SubCell"/>
</dbReference>
<keyword evidence="12 19" id="KW-1133">Transmembrane helix</keyword>
<proteinExistence type="inferred from homology"/>
<dbReference type="GO" id="GO:0008818">
    <property type="term" value="F:cobalamin 5'-phosphate synthase activity"/>
    <property type="evidence" value="ECO:0007669"/>
    <property type="project" value="UniProtKB-UniRule"/>
</dbReference>
<feature type="transmembrane region" description="Helical" evidence="19">
    <location>
        <begin position="114"/>
        <end position="137"/>
    </location>
</feature>
<dbReference type="PANTHER" id="PTHR34148:SF1">
    <property type="entry name" value="ADENOSYLCOBINAMIDE-GDP RIBAZOLETRANSFERASE"/>
    <property type="match status" value="1"/>
</dbReference>
<keyword evidence="9 19" id="KW-0808">Transferase</keyword>
<dbReference type="UniPathway" id="UPA00148">
    <property type="reaction ID" value="UER00238"/>
</dbReference>
<evidence type="ECO:0000256" key="9">
    <source>
        <dbReference type="ARBA" id="ARBA00022679"/>
    </source>
</evidence>
<evidence type="ECO:0000256" key="13">
    <source>
        <dbReference type="ARBA" id="ARBA00023136"/>
    </source>
</evidence>
<evidence type="ECO:0000313" key="20">
    <source>
        <dbReference type="EMBL" id="SEM38506.1"/>
    </source>
</evidence>
<feature type="transmembrane region" description="Helical" evidence="19">
    <location>
        <begin position="143"/>
        <end position="169"/>
    </location>
</feature>
<dbReference type="RefSeq" id="WP_074785329.1">
    <property type="nucleotide sequence ID" value="NZ_FOBO01000004.1"/>
</dbReference>
<evidence type="ECO:0000256" key="12">
    <source>
        <dbReference type="ARBA" id="ARBA00022989"/>
    </source>
</evidence>
<dbReference type="EC" id="2.7.8.26" evidence="5 19"/>
<sequence>MAENDTALIRAGDIPLALSLLSRLPVRCTCFARGARAAWAYPLAGLVIGGLAALGGLVALWCGLPAPLVALVVLTLGIVSTGAMHEDGLADSADGLWGGWTQQRRLEIMRDSHIGSYGVIALCLSLAARGITLWLLFAQSPAAGVAGVLVAATLSRAAMAGVMAALPHARADGLSHSQGRAPMAAVLLGLGVTIGVALILAGGAGLWAVLWAGLVTVAVAALARARIGGQTGDILGATQQMVEIAVLVSLLA</sequence>
<comment type="subcellular location">
    <subcellularLocation>
        <location evidence="2 19">Cell membrane</location>
        <topology evidence="2 19">Multi-pass membrane protein</topology>
    </subcellularLocation>
</comment>
<evidence type="ECO:0000256" key="8">
    <source>
        <dbReference type="ARBA" id="ARBA00022573"/>
    </source>
</evidence>
<evidence type="ECO:0000256" key="16">
    <source>
        <dbReference type="ARBA" id="ARBA00032853"/>
    </source>
</evidence>
<dbReference type="InterPro" id="IPR003805">
    <property type="entry name" value="CobS"/>
</dbReference>
<feature type="transmembrane region" description="Helical" evidence="19">
    <location>
        <begin position="39"/>
        <end position="60"/>
    </location>
</feature>
<accession>A0A1H7XX15</accession>
<keyword evidence="11 19" id="KW-0460">Magnesium</keyword>
<evidence type="ECO:0000256" key="17">
    <source>
        <dbReference type="ARBA" id="ARBA00048623"/>
    </source>
</evidence>
<evidence type="ECO:0000256" key="14">
    <source>
        <dbReference type="ARBA" id="ARBA00025228"/>
    </source>
</evidence>
<comment type="function">
    <text evidence="14 19">Joins adenosylcobinamide-GDP and alpha-ribazole to generate adenosylcobalamin (Ado-cobalamin). Also synthesizes adenosylcobalamin 5'-phosphate from adenosylcobinamide-GDP and alpha-ribazole 5'-phosphate.</text>
</comment>
<evidence type="ECO:0000256" key="2">
    <source>
        <dbReference type="ARBA" id="ARBA00004651"/>
    </source>
</evidence>
<comment type="pathway">
    <text evidence="3 19">Cofactor biosynthesis; adenosylcobalamin biosynthesis; adenosylcobalamin from cob(II)yrinate a,c-diamide: step 7/7.</text>
</comment>
<evidence type="ECO:0000256" key="4">
    <source>
        <dbReference type="ARBA" id="ARBA00010561"/>
    </source>
</evidence>
<dbReference type="Proteomes" id="UP000182160">
    <property type="component" value="Unassembled WGS sequence"/>
</dbReference>
<protein>
    <recommendedName>
        <fullName evidence="6 19">Adenosylcobinamide-GDP ribazoletransferase</fullName>
        <ecNumber evidence="5 19">2.7.8.26</ecNumber>
    </recommendedName>
    <alternativeName>
        <fullName evidence="16 19">Cobalamin synthase</fullName>
    </alternativeName>
    <alternativeName>
        <fullName evidence="15 19">Cobalamin-5'-phosphate synthase</fullName>
    </alternativeName>
</protein>
<evidence type="ECO:0000256" key="1">
    <source>
        <dbReference type="ARBA" id="ARBA00001946"/>
    </source>
</evidence>
<reference evidence="20 21" key="1">
    <citation type="submission" date="2016-10" db="EMBL/GenBank/DDBJ databases">
        <authorList>
            <person name="de Groot N.N."/>
        </authorList>
    </citation>
    <scope>NUCLEOTIDE SEQUENCE [LARGE SCALE GENOMIC DNA]</scope>
    <source>
        <strain evidence="20 21">DSM 11457</strain>
    </source>
</reference>
<comment type="catalytic activity">
    <reaction evidence="17 19">
        <text>alpha-ribazole + adenosylcob(III)inamide-GDP = adenosylcob(III)alamin + GMP + H(+)</text>
        <dbReference type="Rhea" id="RHEA:16049"/>
        <dbReference type="ChEBI" id="CHEBI:10329"/>
        <dbReference type="ChEBI" id="CHEBI:15378"/>
        <dbReference type="ChEBI" id="CHEBI:18408"/>
        <dbReference type="ChEBI" id="CHEBI:58115"/>
        <dbReference type="ChEBI" id="CHEBI:60487"/>
        <dbReference type="EC" id="2.7.8.26"/>
    </reaction>
</comment>
<evidence type="ECO:0000256" key="19">
    <source>
        <dbReference type="HAMAP-Rule" id="MF_00719"/>
    </source>
</evidence>
<evidence type="ECO:0000256" key="10">
    <source>
        <dbReference type="ARBA" id="ARBA00022692"/>
    </source>
</evidence>
<name>A0A1H7XX15_9RHOB</name>
<dbReference type="HAMAP" id="MF_00719">
    <property type="entry name" value="CobS"/>
    <property type="match status" value="1"/>
</dbReference>
<evidence type="ECO:0000256" key="15">
    <source>
        <dbReference type="ARBA" id="ARBA00032605"/>
    </source>
</evidence>
<feature type="transmembrane region" description="Helical" evidence="19">
    <location>
        <begin position="206"/>
        <end position="223"/>
    </location>
</feature>
<evidence type="ECO:0000256" key="11">
    <source>
        <dbReference type="ARBA" id="ARBA00022842"/>
    </source>
</evidence>
<gene>
    <name evidence="19" type="primary">cobS</name>
    <name evidence="20" type="ORF">SAMN04488077_104158</name>
</gene>
<keyword evidence="7 19" id="KW-1003">Cell membrane</keyword>
<dbReference type="Pfam" id="PF02654">
    <property type="entry name" value="CobS"/>
    <property type="match status" value="1"/>
</dbReference>
<evidence type="ECO:0000256" key="6">
    <source>
        <dbReference type="ARBA" id="ARBA00015850"/>
    </source>
</evidence>
<feature type="transmembrane region" description="Helical" evidence="19">
    <location>
        <begin position="181"/>
        <end position="200"/>
    </location>
</feature>
<comment type="cofactor">
    <cofactor evidence="1 19">
        <name>Mg(2+)</name>
        <dbReference type="ChEBI" id="CHEBI:18420"/>
    </cofactor>
</comment>
<dbReference type="AlphaFoldDB" id="A0A1H7XX15"/>
<comment type="similarity">
    <text evidence="4 19">Belongs to the CobS family.</text>
</comment>